<dbReference type="EMBL" id="LR593886">
    <property type="protein sequence ID" value="VTR92381.1"/>
    <property type="molecule type" value="Genomic_DNA"/>
</dbReference>
<dbReference type="KEGG" id="gms:SOIL9_53330"/>
<feature type="compositionally biased region" description="Polar residues" evidence="1">
    <location>
        <begin position="28"/>
        <end position="37"/>
    </location>
</feature>
<dbReference type="AlphaFoldDB" id="A0A6P2CTS8"/>
<protein>
    <submittedName>
        <fullName evidence="3">Efflux transporter, RND family, MFP subunit</fullName>
    </submittedName>
</protein>
<sequence>MTAATFRWWAGCLMVPVLMALIGCGQGAQTTEQSKTPATDKGTVKKTDDHSDWWCAEHGIPEDECSMCSSKIAKACKAKGDWCEKHDRAKSQCFVCDPSLKEKFAAKYRAKYGKEPPPIENEK</sequence>
<accession>A0A6P2CTS8</accession>
<feature type="signal peptide" evidence="2">
    <location>
        <begin position="1"/>
        <end position="27"/>
    </location>
</feature>
<evidence type="ECO:0000256" key="1">
    <source>
        <dbReference type="SAM" id="MobiDB-lite"/>
    </source>
</evidence>
<reference evidence="3 4" key="1">
    <citation type="submission" date="2019-05" db="EMBL/GenBank/DDBJ databases">
        <authorList>
            <consortium name="Science for Life Laboratories"/>
        </authorList>
    </citation>
    <scope>NUCLEOTIDE SEQUENCE [LARGE SCALE GENOMIC DNA]</scope>
    <source>
        <strain evidence="3">Soil9</strain>
    </source>
</reference>
<proteinExistence type="predicted"/>
<name>A0A6P2CTS8_9BACT</name>
<evidence type="ECO:0000313" key="4">
    <source>
        <dbReference type="Proteomes" id="UP000464178"/>
    </source>
</evidence>
<dbReference type="PROSITE" id="PS51257">
    <property type="entry name" value="PROKAR_LIPOPROTEIN"/>
    <property type="match status" value="1"/>
</dbReference>
<feature type="chain" id="PRO_5026728510" evidence="2">
    <location>
        <begin position="28"/>
        <end position="123"/>
    </location>
</feature>
<evidence type="ECO:0000313" key="3">
    <source>
        <dbReference type="EMBL" id="VTR92381.1"/>
    </source>
</evidence>
<dbReference type="RefSeq" id="WP_162667258.1">
    <property type="nucleotide sequence ID" value="NZ_LR593886.1"/>
</dbReference>
<keyword evidence="2" id="KW-0732">Signal</keyword>
<dbReference type="Proteomes" id="UP000464178">
    <property type="component" value="Chromosome"/>
</dbReference>
<gene>
    <name evidence="3" type="ORF">SOIL9_53330</name>
</gene>
<feature type="region of interest" description="Disordered" evidence="1">
    <location>
        <begin position="28"/>
        <end position="48"/>
    </location>
</feature>
<evidence type="ECO:0000256" key="2">
    <source>
        <dbReference type="SAM" id="SignalP"/>
    </source>
</evidence>
<organism evidence="3 4">
    <name type="scientific">Gemmata massiliana</name>
    <dbReference type="NCBI Taxonomy" id="1210884"/>
    <lineage>
        <taxon>Bacteria</taxon>
        <taxon>Pseudomonadati</taxon>
        <taxon>Planctomycetota</taxon>
        <taxon>Planctomycetia</taxon>
        <taxon>Gemmatales</taxon>
        <taxon>Gemmataceae</taxon>
        <taxon>Gemmata</taxon>
    </lineage>
</organism>
<keyword evidence="4" id="KW-1185">Reference proteome</keyword>